<sequence>MASSKLFTRIYRTLPPESQQAFVEEQLAPLLDALSTKKRDRIIRAVRRSKAHFDDVPVLDLKGKKREMQTLFMMLSRDDKVAFTRERSNREEILQEAVHSISSWLNKIWMTVYEYQANFELAHECLLYAIKSLTVLEESPGAGECMFNNMYVQLALEDRERRTVKYFSFVGPRKLEQTCLWIWRDLFISMLVDNRRSKARVREMLVDIEEIMGWPGLEQLLYGGKNRSGMDEEDEDEYYDEDDEGEEVAGNEEALLRDYEDAGTDDEYDLDSDGDSRCCCRFHAKYWSDEMNEERITLREIIRTRLIDIFRDAPDADLFGAIGTISQDPTTRTMRMLLEILSESAGDSIDALKTALVVHTNLYHPRKILKLLEDHYHYLRPSDCPVLLPAIAILADSSCRPHALKFIERELFDSVRHIHVAIRSAFSHYPEELNLTDLADLLKLQPGSSLRASRVERWVNRVLTPGTDSPGPMAFAAMMMGFPVPTPAGSLDDADLLSYIDFSKPDPDLDDLREEFRPQLKPRFETWNLYAQTMAKDCAPIIHRTYAKIVELMPFFKGNDVVTEMTHRLGNRPSKNHIVDAMDCVLAFCKTYRKKYIEPRRRVKKTAPKTSTPNTAASPSSSATTGTAATTSTTPNPAPSSGSNPAPNTFPNFTPTATTGTGPVLHIFGPGHAHGSMPLASFFSNPLPNIHPAHNNHNTNHNHNPAPAPPPPQTQTQQQTQPPVHGPQPPTFGGQTPIITSPLSPPPECNHQ</sequence>
<feature type="compositionally biased region" description="Low complexity" evidence="1">
    <location>
        <begin position="608"/>
        <end position="658"/>
    </location>
</feature>
<gene>
    <name evidence="2" type="ORF">D9756_001038</name>
</gene>
<protein>
    <submittedName>
        <fullName evidence="2">Uncharacterized protein</fullName>
    </submittedName>
</protein>
<feature type="compositionally biased region" description="Acidic residues" evidence="1">
    <location>
        <begin position="231"/>
        <end position="247"/>
    </location>
</feature>
<dbReference type="EMBL" id="JAACJO010000001">
    <property type="protein sequence ID" value="KAF5363492.1"/>
    <property type="molecule type" value="Genomic_DNA"/>
</dbReference>
<proteinExistence type="predicted"/>
<keyword evidence="3" id="KW-1185">Reference proteome</keyword>
<evidence type="ECO:0000313" key="3">
    <source>
        <dbReference type="Proteomes" id="UP000559027"/>
    </source>
</evidence>
<comment type="caution">
    <text evidence="2">The sequence shown here is derived from an EMBL/GenBank/DDBJ whole genome shotgun (WGS) entry which is preliminary data.</text>
</comment>
<feature type="region of interest" description="Disordered" evidence="1">
    <location>
        <begin position="600"/>
        <end position="658"/>
    </location>
</feature>
<feature type="compositionally biased region" description="Low complexity" evidence="1">
    <location>
        <begin position="714"/>
        <end position="723"/>
    </location>
</feature>
<feature type="compositionally biased region" description="Low complexity" evidence="1">
    <location>
        <begin position="731"/>
        <end position="742"/>
    </location>
</feature>
<dbReference type="Proteomes" id="UP000559027">
    <property type="component" value="Unassembled WGS sequence"/>
</dbReference>
<evidence type="ECO:0000256" key="1">
    <source>
        <dbReference type="SAM" id="MobiDB-lite"/>
    </source>
</evidence>
<name>A0A8H5GEL6_9AGAR</name>
<feature type="compositionally biased region" description="Low complexity" evidence="1">
    <location>
        <begin position="688"/>
        <end position="705"/>
    </location>
</feature>
<organism evidence="2 3">
    <name type="scientific">Leucocoprinus leucothites</name>
    <dbReference type="NCBI Taxonomy" id="201217"/>
    <lineage>
        <taxon>Eukaryota</taxon>
        <taxon>Fungi</taxon>
        <taxon>Dikarya</taxon>
        <taxon>Basidiomycota</taxon>
        <taxon>Agaricomycotina</taxon>
        <taxon>Agaricomycetes</taxon>
        <taxon>Agaricomycetidae</taxon>
        <taxon>Agaricales</taxon>
        <taxon>Agaricineae</taxon>
        <taxon>Agaricaceae</taxon>
        <taxon>Leucocoprinus</taxon>
    </lineage>
</organism>
<evidence type="ECO:0000313" key="2">
    <source>
        <dbReference type="EMBL" id="KAF5363492.1"/>
    </source>
</evidence>
<feature type="region of interest" description="Disordered" evidence="1">
    <location>
        <begin position="225"/>
        <end position="247"/>
    </location>
</feature>
<feature type="region of interest" description="Disordered" evidence="1">
    <location>
        <begin position="688"/>
        <end position="752"/>
    </location>
</feature>
<dbReference type="AlphaFoldDB" id="A0A8H5GEL6"/>
<feature type="compositionally biased region" description="Pro residues" evidence="1">
    <location>
        <begin position="743"/>
        <end position="752"/>
    </location>
</feature>
<reference evidence="2 3" key="1">
    <citation type="journal article" date="2020" name="ISME J.">
        <title>Uncovering the hidden diversity of litter-decomposition mechanisms in mushroom-forming fungi.</title>
        <authorList>
            <person name="Floudas D."/>
            <person name="Bentzer J."/>
            <person name="Ahren D."/>
            <person name="Johansson T."/>
            <person name="Persson P."/>
            <person name="Tunlid A."/>
        </authorList>
    </citation>
    <scope>NUCLEOTIDE SEQUENCE [LARGE SCALE GENOMIC DNA]</scope>
    <source>
        <strain evidence="2 3">CBS 146.42</strain>
    </source>
</reference>
<dbReference type="OrthoDB" id="2742205at2759"/>
<accession>A0A8H5GEL6</accession>